<gene>
    <name evidence="2" type="ORF">SAMN03080598_03997</name>
</gene>
<proteinExistence type="predicted"/>
<evidence type="ECO:0000259" key="1">
    <source>
        <dbReference type="SMART" id="SM00849"/>
    </source>
</evidence>
<accession>A0A1H6A8W7</accession>
<dbReference type="CDD" id="cd16279">
    <property type="entry name" value="metallo-hydrolase-like_MBL-fold"/>
    <property type="match status" value="1"/>
</dbReference>
<feature type="domain" description="Metallo-beta-lactamase" evidence="1">
    <location>
        <begin position="34"/>
        <end position="223"/>
    </location>
</feature>
<dbReference type="Gene3D" id="3.60.15.10">
    <property type="entry name" value="Ribonuclease Z/Hydroxyacylglutathione hydrolase-like"/>
    <property type="match status" value="1"/>
</dbReference>
<evidence type="ECO:0000313" key="2">
    <source>
        <dbReference type="EMBL" id="SEG45179.1"/>
    </source>
</evidence>
<dbReference type="InterPro" id="IPR036866">
    <property type="entry name" value="RibonucZ/Hydroxyglut_hydro"/>
</dbReference>
<dbReference type="AlphaFoldDB" id="A0A1H6A8W7"/>
<dbReference type="OrthoDB" id="9781189at2"/>
<reference evidence="3" key="1">
    <citation type="submission" date="2016-10" db="EMBL/GenBank/DDBJ databases">
        <authorList>
            <person name="Varghese N."/>
            <person name="Submissions S."/>
        </authorList>
    </citation>
    <scope>NUCLEOTIDE SEQUENCE [LARGE SCALE GENOMIC DNA]</scope>
    <source>
        <strain evidence="3">DSM 17298</strain>
    </source>
</reference>
<dbReference type="RefSeq" id="WP_103926550.1">
    <property type="nucleotide sequence ID" value="NZ_FNVR01000039.1"/>
</dbReference>
<organism evidence="2 3">
    <name type="scientific">Algoriphagus boritolerans DSM 17298 = JCM 18970</name>
    <dbReference type="NCBI Taxonomy" id="1120964"/>
    <lineage>
        <taxon>Bacteria</taxon>
        <taxon>Pseudomonadati</taxon>
        <taxon>Bacteroidota</taxon>
        <taxon>Cytophagia</taxon>
        <taxon>Cytophagales</taxon>
        <taxon>Cyclobacteriaceae</taxon>
        <taxon>Algoriphagus</taxon>
    </lineage>
</organism>
<name>A0A1H6A8W7_9BACT</name>
<dbReference type="Pfam" id="PF12706">
    <property type="entry name" value="Lactamase_B_2"/>
    <property type="match status" value="1"/>
</dbReference>
<dbReference type="EMBL" id="FNVR01000039">
    <property type="protein sequence ID" value="SEG45179.1"/>
    <property type="molecule type" value="Genomic_DNA"/>
</dbReference>
<sequence length="254" mass="28681">MKVTFLGTGTSQGVPVIGCECNVCKSLDFRDKRFRTSIHLEINDVSLVVDTGTDFRMQMLRAGIKKLDAVLYTHEHKDHTGGLDDIRPFNFSQQMDMPIFGRRQVLDQIQREYSYIFSANKYPGIPKVDAIEITENPFQVNGVSIIPIPVLHYKLPVLGFRFGDFSYVTDANFIPDESLKLLEGTEILVLNALQKESHISHFTLDEAVDMAKKIGAKQTYFTHISHRLGLHDQIDSELPTGIALAYDGLEFTLD</sequence>
<dbReference type="SMART" id="SM00849">
    <property type="entry name" value="Lactamase_B"/>
    <property type="match status" value="1"/>
</dbReference>
<evidence type="ECO:0000313" key="3">
    <source>
        <dbReference type="Proteomes" id="UP000236736"/>
    </source>
</evidence>
<protein>
    <submittedName>
        <fullName evidence="2">Phosphoribosyl 1,2-cyclic phosphate phosphodiesterase</fullName>
    </submittedName>
</protein>
<keyword evidence="3" id="KW-1185">Reference proteome</keyword>
<dbReference type="SUPFAM" id="SSF56281">
    <property type="entry name" value="Metallo-hydrolase/oxidoreductase"/>
    <property type="match status" value="1"/>
</dbReference>
<dbReference type="STRING" id="1120964.GCA_001313265_06891"/>
<dbReference type="Proteomes" id="UP000236736">
    <property type="component" value="Unassembled WGS sequence"/>
</dbReference>
<dbReference type="PANTHER" id="PTHR42663">
    <property type="entry name" value="HYDROLASE C777.06C-RELATED-RELATED"/>
    <property type="match status" value="1"/>
</dbReference>
<dbReference type="PANTHER" id="PTHR42663:SF6">
    <property type="entry name" value="HYDROLASE C777.06C-RELATED"/>
    <property type="match status" value="1"/>
</dbReference>
<dbReference type="InterPro" id="IPR001279">
    <property type="entry name" value="Metallo-B-lactamas"/>
</dbReference>